<gene>
    <name evidence="1" type="ORF">M9H77_17216</name>
</gene>
<reference evidence="2" key="1">
    <citation type="journal article" date="2023" name="Nat. Plants">
        <title>Single-cell RNA sequencing provides a high-resolution roadmap for understanding the multicellular compartmentation of specialized metabolism.</title>
        <authorList>
            <person name="Sun S."/>
            <person name="Shen X."/>
            <person name="Li Y."/>
            <person name="Li Y."/>
            <person name="Wang S."/>
            <person name="Li R."/>
            <person name="Zhang H."/>
            <person name="Shen G."/>
            <person name="Guo B."/>
            <person name="Wei J."/>
            <person name="Xu J."/>
            <person name="St-Pierre B."/>
            <person name="Chen S."/>
            <person name="Sun C."/>
        </authorList>
    </citation>
    <scope>NUCLEOTIDE SEQUENCE [LARGE SCALE GENOMIC DNA]</scope>
</reference>
<accession>A0ACC0B405</accession>
<evidence type="ECO:0000313" key="2">
    <source>
        <dbReference type="Proteomes" id="UP001060085"/>
    </source>
</evidence>
<protein>
    <submittedName>
        <fullName evidence="1">Uncharacterized protein</fullName>
    </submittedName>
</protein>
<comment type="caution">
    <text evidence="1">The sequence shown here is derived from an EMBL/GenBank/DDBJ whole genome shotgun (WGS) entry which is preliminary data.</text>
</comment>
<sequence length="148" mass="17293">MVDELLRIKELPQAKIEKSLLTHVEKEISNNDSCDNMNDKNIEKESIEIEGKDRVEEKERLVERLCVFGSMSTLFKKCEKHECEKEKEIDTISFFTPTYLCFEHLFIKTKLNSLALIFYRISLEHPCSLTSKLGKNHTIKSEDQGENH</sequence>
<organism evidence="1 2">
    <name type="scientific">Catharanthus roseus</name>
    <name type="common">Madagascar periwinkle</name>
    <name type="synonym">Vinca rosea</name>
    <dbReference type="NCBI Taxonomy" id="4058"/>
    <lineage>
        <taxon>Eukaryota</taxon>
        <taxon>Viridiplantae</taxon>
        <taxon>Streptophyta</taxon>
        <taxon>Embryophyta</taxon>
        <taxon>Tracheophyta</taxon>
        <taxon>Spermatophyta</taxon>
        <taxon>Magnoliopsida</taxon>
        <taxon>eudicotyledons</taxon>
        <taxon>Gunneridae</taxon>
        <taxon>Pentapetalae</taxon>
        <taxon>asterids</taxon>
        <taxon>lamiids</taxon>
        <taxon>Gentianales</taxon>
        <taxon>Apocynaceae</taxon>
        <taxon>Rauvolfioideae</taxon>
        <taxon>Vinceae</taxon>
        <taxon>Catharanthinae</taxon>
        <taxon>Catharanthus</taxon>
    </lineage>
</organism>
<proteinExistence type="predicted"/>
<dbReference type="Proteomes" id="UP001060085">
    <property type="component" value="Linkage Group LG04"/>
</dbReference>
<keyword evidence="2" id="KW-1185">Reference proteome</keyword>
<dbReference type="EMBL" id="CM044704">
    <property type="protein sequence ID" value="KAI5667363.1"/>
    <property type="molecule type" value="Genomic_DNA"/>
</dbReference>
<evidence type="ECO:0000313" key="1">
    <source>
        <dbReference type="EMBL" id="KAI5667363.1"/>
    </source>
</evidence>
<name>A0ACC0B405_CATRO</name>